<protein>
    <submittedName>
        <fullName evidence="1">DUF952 domain-containing protein</fullName>
    </submittedName>
</protein>
<comment type="caution">
    <text evidence="1">The sequence shown here is derived from an EMBL/GenBank/DDBJ whole genome shotgun (WGS) entry which is preliminary data.</text>
</comment>
<keyword evidence="2" id="KW-1185">Reference proteome</keyword>
<dbReference type="Pfam" id="PF06108">
    <property type="entry name" value="DUF952"/>
    <property type="match status" value="1"/>
</dbReference>
<evidence type="ECO:0000313" key="2">
    <source>
        <dbReference type="Proteomes" id="UP000724672"/>
    </source>
</evidence>
<reference evidence="1" key="1">
    <citation type="submission" date="2019-12" db="EMBL/GenBank/DDBJ databases">
        <title>Clostridiaceae gen. nov. sp. nov., isolated from sediment in Xinjiang, China.</title>
        <authorList>
            <person name="Zhang R."/>
        </authorList>
    </citation>
    <scope>NUCLEOTIDE SEQUENCE</scope>
    <source>
        <strain evidence="1">D2Q-11</strain>
    </source>
</reference>
<sequence>MILHIVKEEEWEKAKVEGIYKSQTLESEGFIHCSPIEKVIDVANYNFKGVKGLVLLCIDEEKVKSEIKWEDLYSEGREYPHIYDELNIDAVNKEYDFPAKKEGYFELPKELKYNK</sequence>
<name>A0A942UR30_9FIRM</name>
<organism evidence="1 2">
    <name type="scientific">Anaeromonas frigoriresistens</name>
    <dbReference type="NCBI Taxonomy" id="2683708"/>
    <lineage>
        <taxon>Bacteria</taxon>
        <taxon>Bacillati</taxon>
        <taxon>Bacillota</taxon>
        <taxon>Tissierellia</taxon>
        <taxon>Tissierellales</taxon>
        <taxon>Thermohalobacteraceae</taxon>
        <taxon>Anaeromonas</taxon>
    </lineage>
</organism>
<dbReference type="AlphaFoldDB" id="A0A942UR30"/>
<evidence type="ECO:0000313" key="1">
    <source>
        <dbReference type="EMBL" id="MBS4537648.1"/>
    </source>
</evidence>
<dbReference type="Gene3D" id="3.20.170.20">
    <property type="entry name" value="Protein of unknown function DUF952"/>
    <property type="match status" value="1"/>
</dbReference>
<dbReference type="InterPro" id="IPR009297">
    <property type="entry name" value="DUF952"/>
</dbReference>
<dbReference type="EMBL" id="WSFT01000019">
    <property type="protein sequence ID" value="MBS4537648.1"/>
    <property type="molecule type" value="Genomic_DNA"/>
</dbReference>
<dbReference type="Proteomes" id="UP000724672">
    <property type="component" value="Unassembled WGS sequence"/>
</dbReference>
<proteinExistence type="predicted"/>
<dbReference type="SUPFAM" id="SSF56399">
    <property type="entry name" value="ADP-ribosylation"/>
    <property type="match status" value="1"/>
</dbReference>
<dbReference type="RefSeq" id="WP_203365570.1">
    <property type="nucleotide sequence ID" value="NZ_WSFT01000019.1"/>
</dbReference>
<dbReference type="PANTHER" id="PTHR34129:SF1">
    <property type="entry name" value="DUF952 DOMAIN-CONTAINING PROTEIN"/>
    <property type="match status" value="1"/>
</dbReference>
<accession>A0A942UR30</accession>
<dbReference type="PANTHER" id="PTHR34129">
    <property type="entry name" value="BLR1139 PROTEIN"/>
    <property type="match status" value="1"/>
</dbReference>
<gene>
    <name evidence="1" type="ORF">GOQ27_04185</name>
</gene>